<evidence type="ECO:0000256" key="2">
    <source>
        <dbReference type="ARBA" id="ARBA00022692"/>
    </source>
</evidence>
<evidence type="ECO:0000259" key="6">
    <source>
        <dbReference type="Pfam" id="PF02656"/>
    </source>
</evidence>
<evidence type="ECO:0000256" key="4">
    <source>
        <dbReference type="ARBA" id="ARBA00023136"/>
    </source>
</evidence>
<feature type="domain" description="DUF202" evidence="6">
    <location>
        <begin position="24"/>
        <end position="85"/>
    </location>
</feature>
<accession>A0AAU7XAS2</accession>
<dbReference type="KEGG" id="mflg:ABS361_02555"/>
<organism evidence="7">
    <name type="scientific">Methyloraptor flagellatus</name>
    <dbReference type="NCBI Taxonomy" id="3162530"/>
    <lineage>
        <taxon>Bacteria</taxon>
        <taxon>Pseudomonadati</taxon>
        <taxon>Pseudomonadota</taxon>
        <taxon>Alphaproteobacteria</taxon>
        <taxon>Hyphomicrobiales</taxon>
        <taxon>Ancalomicrobiaceae</taxon>
        <taxon>Methyloraptor</taxon>
    </lineage>
</organism>
<protein>
    <submittedName>
        <fullName evidence="7">DUF202 domain-containing protein</fullName>
    </submittedName>
</protein>
<evidence type="ECO:0000256" key="1">
    <source>
        <dbReference type="ARBA" id="ARBA00004127"/>
    </source>
</evidence>
<dbReference type="AlphaFoldDB" id="A0AAU7XAS2"/>
<dbReference type="Pfam" id="PF02656">
    <property type="entry name" value="DUF202"/>
    <property type="match status" value="1"/>
</dbReference>
<dbReference type="InterPro" id="IPR003807">
    <property type="entry name" value="DUF202"/>
</dbReference>
<keyword evidence="3 5" id="KW-1133">Transmembrane helix</keyword>
<dbReference type="RefSeq" id="WP_407050284.1">
    <property type="nucleotide sequence ID" value="NZ_CP158568.1"/>
</dbReference>
<name>A0AAU7XAS2_9HYPH</name>
<gene>
    <name evidence="7" type="ORF">ABS361_02555</name>
</gene>
<proteinExistence type="predicted"/>
<feature type="transmembrane region" description="Helical" evidence="5">
    <location>
        <begin position="60"/>
        <end position="82"/>
    </location>
</feature>
<keyword evidence="4 5" id="KW-0472">Membrane</keyword>
<evidence type="ECO:0000256" key="3">
    <source>
        <dbReference type="ARBA" id="ARBA00022989"/>
    </source>
</evidence>
<reference evidence="7" key="1">
    <citation type="submission" date="2024-06" db="EMBL/GenBank/DDBJ databases">
        <title>Methylostella associata gen. nov., sp. nov., a novel Ancalomicrobiaceae-affiliated facultatively methylotrophic bacteria that feed on methanotrophs of the genus Methylococcus.</title>
        <authorList>
            <person name="Saltykova V."/>
            <person name="Danilova O.V."/>
            <person name="Oshkin I.Y."/>
            <person name="Belova S.E."/>
            <person name="Pimenov N.V."/>
            <person name="Dedysh S.N."/>
        </authorList>
    </citation>
    <scope>NUCLEOTIDE SEQUENCE</scope>
    <source>
        <strain evidence="7">S20</strain>
    </source>
</reference>
<dbReference type="GO" id="GO:0012505">
    <property type="term" value="C:endomembrane system"/>
    <property type="evidence" value="ECO:0007669"/>
    <property type="project" value="UniProtKB-SubCell"/>
</dbReference>
<evidence type="ECO:0000256" key="5">
    <source>
        <dbReference type="SAM" id="Phobius"/>
    </source>
</evidence>
<keyword evidence="2 5" id="KW-0812">Transmembrane</keyword>
<dbReference type="EMBL" id="CP158568">
    <property type="protein sequence ID" value="XBY45194.1"/>
    <property type="molecule type" value="Genomic_DNA"/>
</dbReference>
<feature type="transmembrane region" description="Helical" evidence="5">
    <location>
        <begin position="103"/>
        <end position="127"/>
    </location>
</feature>
<evidence type="ECO:0000313" key="7">
    <source>
        <dbReference type="EMBL" id="XBY45194.1"/>
    </source>
</evidence>
<sequence>MNDTASGPDHAAPEDPRAELAADRTLFAAERTYTAWVRTGLTALASGVGAGKLLSGSLPLWLIVGIRAPLVLFSLFCFWAAVWREFHQGAPPPKPDTPRLSRVALIAVNVGLALVAAAALIAIAVGAGAG</sequence>
<comment type="subcellular location">
    <subcellularLocation>
        <location evidence="1">Endomembrane system</location>
        <topology evidence="1">Multi-pass membrane protein</topology>
    </subcellularLocation>
</comment>